<reference evidence="1 2" key="1">
    <citation type="submission" date="2024-09" db="EMBL/GenBank/DDBJ databases">
        <authorList>
            <person name="Lee S.D."/>
        </authorList>
    </citation>
    <scope>NUCLEOTIDE SEQUENCE [LARGE SCALE GENOMIC DNA]</scope>
    <source>
        <strain evidence="1 2">N1-1</strain>
    </source>
</reference>
<protein>
    <submittedName>
        <fullName evidence="1">Uncharacterized protein</fullName>
    </submittedName>
</protein>
<sequence length="85" mass="8988">MQSVSRAQSTGRPSVDGSLSTGGISTGLLSGGLRSFGGALRIAESVLLGSGQQTARRNAWDAVCENRRHAQDREDVHRVTVRSAH</sequence>
<gene>
    <name evidence="1" type="ORF">ACEZDG_27190</name>
</gene>
<dbReference type="EMBL" id="JBHEZX010000014">
    <property type="protein sequence ID" value="MFC1412955.1"/>
    <property type="molecule type" value="Genomic_DNA"/>
</dbReference>
<evidence type="ECO:0000313" key="2">
    <source>
        <dbReference type="Proteomes" id="UP001592582"/>
    </source>
</evidence>
<evidence type="ECO:0000313" key="1">
    <source>
        <dbReference type="EMBL" id="MFC1412955.1"/>
    </source>
</evidence>
<comment type="caution">
    <text evidence="1">The sequence shown here is derived from an EMBL/GenBank/DDBJ whole genome shotgun (WGS) entry which is preliminary data.</text>
</comment>
<proteinExistence type="predicted"/>
<organism evidence="1 2">
    <name type="scientific">Streptacidiphilus alkalitolerans</name>
    <dbReference type="NCBI Taxonomy" id="3342712"/>
    <lineage>
        <taxon>Bacteria</taxon>
        <taxon>Bacillati</taxon>
        <taxon>Actinomycetota</taxon>
        <taxon>Actinomycetes</taxon>
        <taxon>Kitasatosporales</taxon>
        <taxon>Streptomycetaceae</taxon>
        <taxon>Streptacidiphilus</taxon>
    </lineage>
</organism>
<accession>A0ABV6VGV6</accession>
<name>A0ABV6VGV6_9ACTN</name>
<keyword evidence="2" id="KW-1185">Reference proteome</keyword>
<dbReference type="Proteomes" id="UP001592582">
    <property type="component" value="Unassembled WGS sequence"/>
</dbReference>